<dbReference type="Pfam" id="PF05838">
    <property type="entry name" value="Glyco_hydro_108"/>
    <property type="match status" value="1"/>
</dbReference>
<dbReference type="RefSeq" id="WP_229255378.1">
    <property type="nucleotide sequence ID" value="NZ_LROM01000090.1"/>
</dbReference>
<evidence type="ECO:0000313" key="4">
    <source>
        <dbReference type="Proteomes" id="UP000175989"/>
    </source>
</evidence>
<comment type="caution">
    <text evidence="3">The sequence shown here is derived from an EMBL/GenBank/DDBJ whole genome shotgun (WGS) entry which is preliminary data.</text>
</comment>
<reference evidence="4" key="1">
    <citation type="journal article" date="2016" name="Front. Microbiol.">
        <title>Molecular Keys to the Janthinobacterium and Duganella spp. Interaction with the Plant Pathogen Fusarium graminearum.</title>
        <authorList>
            <person name="Haack F.S."/>
            <person name="Poehlein A."/>
            <person name="Kroger C."/>
            <person name="Voigt C.A."/>
            <person name="Piepenbring M."/>
            <person name="Bode H.B."/>
            <person name="Daniel R."/>
            <person name="Schafer W."/>
            <person name="Streit W.R."/>
        </authorList>
    </citation>
    <scope>NUCLEOTIDE SEQUENCE [LARGE SCALE GENOMIC DNA]</scope>
    <source>
        <strain evidence="4">T54</strain>
    </source>
</reference>
<feature type="domain" description="Peptidoglycan binding" evidence="2">
    <location>
        <begin position="105"/>
        <end position="189"/>
    </location>
</feature>
<accession>A0A1E7WJQ9</accession>
<dbReference type="InterPro" id="IPR018537">
    <property type="entry name" value="Peptidoglycan-bd_3"/>
</dbReference>
<evidence type="ECO:0000313" key="3">
    <source>
        <dbReference type="EMBL" id="OEZ98761.1"/>
    </source>
</evidence>
<dbReference type="AlphaFoldDB" id="A0A1E7WJQ9"/>
<dbReference type="Pfam" id="PF09374">
    <property type="entry name" value="PG_binding_3"/>
    <property type="match status" value="1"/>
</dbReference>
<keyword evidence="4" id="KW-1185">Reference proteome</keyword>
<dbReference type="Proteomes" id="UP000175989">
    <property type="component" value="Unassembled WGS sequence"/>
</dbReference>
<name>A0A1E7WJQ9_9BURK</name>
<dbReference type="PATRIC" id="fig|762836.4.peg.3030"/>
<proteinExistence type="predicted"/>
<evidence type="ECO:0000259" key="2">
    <source>
        <dbReference type="Pfam" id="PF09374"/>
    </source>
</evidence>
<organism evidence="3 4">
    <name type="scientific">Duganella phyllosphaerae</name>
    <dbReference type="NCBI Taxonomy" id="762836"/>
    <lineage>
        <taxon>Bacteria</taxon>
        <taxon>Pseudomonadati</taxon>
        <taxon>Pseudomonadota</taxon>
        <taxon>Betaproteobacteria</taxon>
        <taxon>Burkholderiales</taxon>
        <taxon>Oxalobacteraceae</taxon>
        <taxon>Telluria group</taxon>
        <taxon>Duganella</taxon>
    </lineage>
</organism>
<dbReference type="InterPro" id="IPR008565">
    <property type="entry name" value="TtsA-like_GH18_dom"/>
</dbReference>
<dbReference type="SUPFAM" id="SSF53955">
    <property type="entry name" value="Lysozyme-like"/>
    <property type="match status" value="1"/>
</dbReference>
<dbReference type="CDD" id="cd13926">
    <property type="entry name" value="N-acetylmuramidase_GH108"/>
    <property type="match status" value="1"/>
</dbReference>
<dbReference type="EMBL" id="LROM01000090">
    <property type="protein sequence ID" value="OEZ98761.1"/>
    <property type="molecule type" value="Genomic_DNA"/>
</dbReference>
<dbReference type="InterPro" id="IPR023346">
    <property type="entry name" value="Lysozyme-like_dom_sf"/>
</dbReference>
<dbReference type="Gene3D" id="1.20.141.10">
    <property type="entry name" value="Chitosanase, subunit A, domain 1"/>
    <property type="match status" value="1"/>
</dbReference>
<feature type="domain" description="TtsA-like Glycoside hydrolase family 108" evidence="1">
    <location>
        <begin position="19"/>
        <end position="101"/>
    </location>
</feature>
<evidence type="ECO:0000259" key="1">
    <source>
        <dbReference type="Pfam" id="PF05838"/>
    </source>
</evidence>
<gene>
    <name evidence="3" type="ORF">DUPY_29410</name>
</gene>
<protein>
    <submittedName>
        <fullName evidence="3">Putative peptidoglycan domain protein</fullName>
    </submittedName>
</protein>
<sequence>MSAPTIATEFAAIIKGVIDAVLRAEGGYVNDAADRGGETNFGITVAVARANGYTGAMRDMPEAVARAIYTARYIAEPKFDKVLAIHAGVAAELIDTGINMGPHRAAEFLQRCLNGFNDTGARYAPLFVDGRLGELSLGALAAFLKWRGQEGALVLLRALNGVQTERYLAITEANTTQRRFLYGWIKERVAM</sequence>